<feature type="domain" description="HTH lysR-type" evidence="5">
    <location>
        <begin position="1"/>
        <end position="58"/>
    </location>
</feature>
<dbReference type="InterPro" id="IPR005119">
    <property type="entry name" value="LysR_subst-bd"/>
</dbReference>
<proteinExistence type="inferred from homology"/>
<dbReference type="GO" id="GO:0003700">
    <property type="term" value="F:DNA-binding transcription factor activity"/>
    <property type="evidence" value="ECO:0007669"/>
    <property type="project" value="InterPro"/>
</dbReference>
<dbReference type="Gene3D" id="1.10.10.10">
    <property type="entry name" value="Winged helix-like DNA-binding domain superfamily/Winged helix DNA-binding domain"/>
    <property type="match status" value="1"/>
</dbReference>
<organism evidence="6 7">
    <name type="scientific">Anaerovirgula multivorans</name>
    <dbReference type="NCBI Taxonomy" id="312168"/>
    <lineage>
        <taxon>Bacteria</taxon>
        <taxon>Bacillati</taxon>
        <taxon>Bacillota</taxon>
        <taxon>Clostridia</taxon>
        <taxon>Peptostreptococcales</taxon>
        <taxon>Natronincolaceae</taxon>
        <taxon>Anaerovirgula</taxon>
    </lineage>
</organism>
<evidence type="ECO:0000259" key="5">
    <source>
        <dbReference type="PROSITE" id="PS50931"/>
    </source>
</evidence>
<comment type="similarity">
    <text evidence="1">Belongs to the LysR transcriptional regulatory family.</text>
</comment>
<keyword evidence="2" id="KW-0805">Transcription regulation</keyword>
<dbReference type="InterPro" id="IPR036390">
    <property type="entry name" value="WH_DNA-bd_sf"/>
</dbReference>
<dbReference type="PANTHER" id="PTHR30419">
    <property type="entry name" value="HTH-TYPE TRANSCRIPTIONAL REGULATOR YBHD"/>
    <property type="match status" value="1"/>
</dbReference>
<sequence length="307" mass="35857">MIFKNYEYFITIAEEGSVSRAAQKLYISQPSLSKYLKKLEDNVGESLFYRDSYPLRLTKAGELYLSYVKDIMEKEKCLINEFSYLHNSESGHVHMGITVWRSSILLPRVLPTFKQRYPRITLHISEGSHQHLASLLEHEKVDFSITHFPNNYFNFSFEKLYSERILFCVNKKHPLLSDIKPLSQTEINTMNSEEFRLFYREPFILLKSGQNIRDMTQSYLDKQNISPNILLETSNIVTAVNMVKINMGVTFVPEAVLCDKESHEQLMFFSIDDSSFCWDVGISYKTEYSISKPVRLFIECLKELSII</sequence>
<dbReference type="PROSITE" id="PS50931">
    <property type="entry name" value="HTH_LYSR"/>
    <property type="match status" value="1"/>
</dbReference>
<dbReference type="InterPro" id="IPR036388">
    <property type="entry name" value="WH-like_DNA-bd_sf"/>
</dbReference>
<dbReference type="InterPro" id="IPR000847">
    <property type="entry name" value="LysR_HTH_N"/>
</dbReference>
<dbReference type="PANTHER" id="PTHR30419:SF8">
    <property type="entry name" value="NITROGEN ASSIMILATION TRANSCRIPTIONAL ACTIVATOR-RELATED"/>
    <property type="match status" value="1"/>
</dbReference>
<evidence type="ECO:0000256" key="2">
    <source>
        <dbReference type="ARBA" id="ARBA00023015"/>
    </source>
</evidence>
<evidence type="ECO:0000313" key="7">
    <source>
        <dbReference type="Proteomes" id="UP000198304"/>
    </source>
</evidence>
<dbReference type="InterPro" id="IPR050950">
    <property type="entry name" value="HTH-type_LysR_regulators"/>
</dbReference>
<dbReference type="RefSeq" id="WP_176431620.1">
    <property type="nucleotide sequence ID" value="NZ_FZOJ01000066.1"/>
</dbReference>
<gene>
    <name evidence="6" type="ORF">SAMN05446037_10667</name>
</gene>
<dbReference type="Pfam" id="PF00126">
    <property type="entry name" value="HTH_1"/>
    <property type="match status" value="1"/>
</dbReference>
<dbReference type="GO" id="GO:0003677">
    <property type="term" value="F:DNA binding"/>
    <property type="evidence" value="ECO:0007669"/>
    <property type="project" value="UniProtKB-KW"/>
</dbReference>
<dbReference type="CDD" id="cd05466">
    <property type="entry name" value="PBP2_LTTR_substrate"/>
    <property type="match status" value="1"/>
</dbReference>
<dbReference type="EMBL" id="FZOJ01000066">
    <property type="protein sequence ID" value="SNT26151.1"/>
    <property type="molecule type" value="Genomic_DNA"/>
</dbReference>
<dbReference type="SUPFAM" id="SSF53850">
    <property type="entry name" value="Periplasmic binding protein-like II"/>
    <property type="match status" value="1"/>
</dbReference>
<dbReference type="GO" id="GO:0005829">
    <property type="term" value="C:cytosol"/>
    <property type="evidence" value="ECO:0007669"/>
    <property type="project" value="TreeGrafter"/>
</dbReference>
<dbReference type="AlphaFoldDB" id="A0A239L6T2"/>
<dbReference type="SUPFAM" id="SSF46785">
    <property type="entry name" value="Winged helix' DNA-binding domain"/>
    <property type="match status" value="1"/>
</dbReference>
<dbReference type="PRINTS" id="PR00039">
    <property type="entry name" value="HTHLYSR"/>
</dbReference>
<evidence type="ECO:0000313" key="6">
    <source>
        <dbReference type="EMBL" id="SNT26151.1"/>
    </source>
</evidence>
<name>A0A239L6T2_9FIRM</name>
<dbReference type="FunFam" id="1.10.10.10:FF:000001">
    <property type="entry name" value="LysR family transcriptional regulator"/>
    <property type="match status" value="1"/>
</dbReference>
<keyword evidence="7" id="KW-1185">Reference proteome</keyword>
<keyword evidence="3 6" id="KW-0238">DNA-binding</keyword>
<evidence type="ECO:0000256" key="3">
    <source>
        <dbReference type="ARBA" id="ARBA00023125"/>
    </source>
</evidence>
<reference evidence="6 7" key="1">
    <citation type="submission" date="2017-06" db="EMBL/GenBank/DDBJ databases">
        <authorList>
            <person name="Kim H.J."/>
            <person name="Triplett B.A."/>
        </authorList>
    </citation>
    <scope>NUCLEOTIDE SEQUENCE [LARGE SCALE GENOMIC DNA]</scope>
    <source>
        <strain evidence="6 7">SCA</strain>
    </source>
</reference>
<protein>
    <submittedName>
        <fullName evidence="6">DNA-binding transcriptional regulator, LysR family</fullName>
    </submittedName>
</protein>
<evidence type="ECO:0000256" key="1">
    <source>
        <dbReference type="ARBA" id="ARBA00009437"/>
    </source>
</evidence>
<dbReference type="Gene3D" id="3.40.190.290">
    <property type="match status" value="1"/>
</dbReference>
<evidence type="ECO:0000256" key="4">
    <source>
        <dbReference type="ARBA" id="ARBA00023163"/>
    </source>
</evidence>
<keyword evidence="4" id="KW-0804">Transcription</keyword>
<accession>A0A239L6T2</accession>
<dbReference type="Pfam" id="PF03466">
    <property type="entry name" value="LysR_substrate"/>
    <property type="match status" value="1"/>
</dbReference>
<dbReference type="Proteomes" id="UP000198304">
    <property type="component" value="Unassembled WGS sequence"/>
</dbReference>